<sequence>MSGCGNSSCSCGASCSCNGCSCKRSLDTFPTAINMEGFENEGCNSSSHPRALSTISSSSPALARLSRFDHSTSSKSSLPASLNMSGCGNSSCSCGASCSCNGCSCKRSFDTFPTVTNMEGFQDEGCKCGDSCSCNPCNCK</sequence>
<dbReference type="EMBL" id="KZ772717">
    <property type="protein sequence ID" value="PTQ39324.1"/>
    <property type="molecule type" value="Genomic_DNA"/>
</dbReference>
<gene>
    <name evidence="1" type="ORF">MARPO_0045s0007</name>
</gene>
<accession>A0A2R6WZN3</accession>
<keyword evidence="2" id="KW-1185">Reference proteome</keyword>
<organism evidence="1 2">
    <name type="scientific">Marchantia polymorpha</name>
    <name type="common">Common liverwort</name>
    <name type="synonym">Marchantia aquatica</name>
    <dbReference type="NCBI Taxonomy" id="3197"/>
    <lineage>
        <taxon>Eukaryota</taxon>
        <taxon>Viridiplantae</taxon>
        <taxon>Streptophyta</taxon>
        <taxon>Embryophyta</taxon>
        <taxon>Marchantiophyta</taxon>
        <taxon>Marchantiopsida</taxon>
        <taxon>Marchantiidae</taxon>
        <taxon>Marchantiales</taxon>
        <taxon>Marchantiaceae</taxon>
        <taxon>Marchantia</taxon>
    </lineage>
</organism>
<proteinExistence type="predicted"/>
<dbReference type="AlphaFoldDB" id="A0A2R6WZN3"/>
<protein>
    <recommendedName>
        <fullName evidence="3">Metallothionein-like protein</fullName>
    </recommendedName>
</protein>
<dbReference type="OrthoDB" id="1111048at2759"/>
<dbReference type="OMA" id="RCITRTE"/>
<evidence type="ECO:0000313" key="1">
    <source>
        <dbReference type="EMBL" id="PTQ39324.1"/>
    </source>
</evidence>
<reference evidence="2" key="1">
    <citation type="journal article" date="2017" name="Cell">
        <title>Insights into land plant evolution garnered from the Marchantia polymorpha genome.</title>
        <authorList>
            <person name="Bowman J.L."/>
            <person name="Kohchi T."/>
            <person name="Yamato K.T."/>
            <person name="Jenkins J."/>
            <person name="Shu S."/>
            <person name="Ishizaki K."/>
            <person name="Yamaoka S."/>
            <person name="Nishihama R."/>
            <person name="Nakamura Y."/>
            <person name="Berger F."/>
            <person name="Adam C."/>
            <person name="Aki S.S."/>
            <person name="Althoff F."/>
            <person name="Araki T."/>
            <person name="Arteaga-Vazquez M.A."/>
            <person name="Balasubrmanian S."/>
            <person name="Barry K."/>
            <person name="Bauer D."/>
            <person name="Boehm C.R."/>
            <person name="Briginshaw L."/>
            <person name="Caballero-Perez J."/>
            <person name="Catarino B."/>
            <person name="Chen F."/>
            <person name="Chiyoda S."/>
            <person name="Chovatia M."/>
            <person name="Davies K.M."/>
            <person name="Delmans M."/>
            <person name="Demura T."/>
            <person name="Dierschke T."/>
            <person name="Dolan L."/>
            <person name="Dorantes-Acosta A.E."/>
            <person name="Eklund D.M."/>
            <person name="Florent S.N."/>
            <person name="Flores-Sandoval E."/>
            <person name="Fujiyama A."/>
            <person name="Fukuzawa H."/>
            <person name="Galik B."/>
            <person name="Grimanelli D."/>
            <person name="Grimwood J."/>
            <person name="Grossniklaus U."/>
            <person name="Hamada T."/>
            <person name="Haseloff J."/>
            <person name="Hetherington A.J."/>
            <person name="Higo A."/>
            <person name="Hirakawa Y."/>
            <person name="Hundley H.N."/>
            <person name="Ikeda Y."/>
            <person name="Inoue K."/>
            <person name="Inoue S.I."/>
            <person name="Ishida S."/>
            <person name="Jia Q."/>
            <person name="Kakita M."/>
            <person name="Kanazawa T."/>
            <person name="Kawai Y."/>
            <person name="Kawashima T."/>
            <person name="Kennedy M."/>
            <person name="Kinose K."/>
            <person name="Kinoshita T."/>
            <person name="Kohara Y."/>
            <person name="Koide E."/>
            <person name="Komatsu K."/>
            <person name="Kopischke S."/>
            <person name="Kubo M."/>
            <person name="Kyozuka J."/>
            <person name="Lagercrantz U."/>
            <person name="Lin S.S."/>
            <person name="Lindquist E."/>
            <person name="Lipzen A.M."/>
            <person name="Lu C.W."/>
            <person name="De Luna E."/>
            <person name="Martienssen R.A."/>
            <person name="Minamino N."/>
            <person name="Mizutani M."/>
            <person name="Mizutani M."/>
            <person name="Mochizuki N."/>
            <person name="Monte I."/>
            <person name="Mosher R."/>
            <person name="Nagasaki H."/>
            <person name="Nakagami H."/>
            <person name="Naramoto S."/>
            <person name="Nishitani K."/>
            <person name="Ohtani M."/>
            <person name="Okamoto T."/>
            <person name="Okumura M."/>
            <person name="Phillips J."/>
            <person name="Pollak B."/>
            <person name="Reinders A."/>
            <person name="Rovekamp M."/>
            <person name="Sano R."/>
            <person name="Sawa S."/>
            <person name="Schmid M.W."/>
            <person name="Shirakawa M."/>
            <person name="Solano R."/>
            <person name="Spunde A."/>
            <person name="Suetsugu N."/>
            <person name="Sugano S."/>
            <person name="Sugiyama A."/>
            <person name="Sun R."/>
            <person name="Suzuki Y."/>
            <person name="Takenaka M."/>
            <person name="Takezawa D."/>
            <person name="Tomogane H."/>
            <person name="Tsuzuki M."/>
            <person name="Ueda T."/>
            <person name="Umeda M."/>
            <person name="Ward J.M."/>
            <person name="Watanabe Y."/>
            <person name="Yazaki K."/>
            <person name="Yokoyama R."/>
            <person name="Yoshitake Y."/>
            <person name="Yotsui I."/>
            <person name="Zachgo S."/>
            <person name="Schmutz J."/>
        </authorList>
    </citation>
    <scope>NUCLEOTIDE SEQUENCE [LARGE SCALE GENOMIC DNA]</scope>
    <source>
        <strain evidence="2">Tak-1</strain>
    </source>
</reference>
<evidence type="ECO:0000313" key="2">
    <source>
        <dbReference type="Proteomes" id="UP000244005"/>
    </source>
</evidence>
<name>A0A2R6WZN3_MARPO</name>
<dbReference type="Proteomes" id="UP000244005">
    <property type="component" value="Unassembled WGS sequence"/>
</dbReference>
<evidence type="ECO:0008006" key="3">
    <source>
        <dbReference type="Google" id="ProtNLM"/>
    </source>
</evidence>